<reference evidence="8" key="1">
    <citation type="journal article" date="2010" name="Nature">
        <title>The Amphimedon queenslandica genome and the evolution of animal complexity.</title>
        <authorList>
            <person name="Srivastava M."/>
            <person name="Simakov O."/>
            <person name="Chapman J."/>
            <person name="Fahey B."/>
            <person name="Gauthier M.E."/>
            <person name="Mitros T."/>
            <person name="Richards G.S."/>
            <person name="Conaco C."/>
            <person name="Dacre M."/>
            <person name="Hellsten U."/>
            <person name="Larroux C."/>
            <person name="Putnam N.H."/>
            <person name="Stanke M."/>
            <person name="Adamska M."/>
            <person name="Darling A."/>
            <person name="Degnan S.M."/>
            <person name="Oakley T.H."/>
            <person name="Plachetzki D.C."/>
            <person name="Zhai Y."/>
            <person name="Adamski M."/>
            <person name="Calcino A."/>
            <person name="Cummins S.F."/>
            <person name="Goodstein D.M."/>
            <person name="Harris C."/>
            <person name="Jackson D.J."/>
            <person name="Leys S.P."/>
            <person name="Shu S."/>
            <person name="Woodcroft B.J."/>
            <person name="Vervoort M."/>
            <person name="Kosik K.S."/>
            <person name="Manning G."/>
            <person name="Degnan B.M."/>
            <person name="Rokhsar D.S."/>
        </authorList>
    </citation>
    <scope>NUCLEOTIDE SEQUENCE [LARGE SCALE GENOMIC DNA]</scope>
</reference>
<dbReference type="Proteomes" id="UP000007879">
    <property type="component" value="Unassembled WGS sequence"/>
</dbReference>
<feature type="region of interest" description="Disordered" evidence="3">
    <location>
        <begin position="921"/>
        <end position="1072"/>
    </location>
</feature>
<dbReference type="PANTHER" id="PTHR23113:SF99">
    <property type="entry name" value="RASGEF DOMAIN-CONTAINING PROTEIN"/>
    <property type="match status" value="1"/>
</dbReference>
<dbReference type="InterPro" id="IPR008937">
    <property type="entry name" value="Ras-like_GEF"/>
</dbReference>
<feature type="compositionally biased region" description="Polar residues" evidence="3">
    <location>
        <begin position="629"/>
        <end position="638"/>
    </location>
</feature>
<dbReference type="Pfam" id="PF00618">
    <property type="entry name" value="RasGEF_N"/>
    <property type="match status" value="1"/>
</dbReference>
<dbReference type="OrthoDB" id="10254377at2759"/>
<dbReference type="Pfam" id="PF00621">
    <property type="entry name" value="RhoGEF"/>
    <property type="match status" value="1"/>
</dbReference>
<dbReference type="EnsemblMetazoa" id="XM_019995043.1">
    <property type="protein sequence ID" value="XP_019850602.1"/>
    <property type="gene ID" value="LOC109581184"/>
</dbReference>
<name>A0A1X7V4I8_AMPQE</name>
<dbReference type="SUPFAM" id="SSF50729">
    <property type="entry name" value="PH domain-like"/>
    <property type="match status" value="1"/>
</dbReference>
<dbReference type="PROSITE" id="PS50009">
    <property type="entry name" value="RASGEF_CAT"/>
    <property type="match status" value="1"/>
</dbReference>
<evidence type="ECO:0000256" key="1">
    <source>
        <dbReference type="ARBA" id="ARBA00022658"/>
    </source>
</evidence>
<dbReference type="InterPro" id="IPR011993">
    <property type="entry name" value="PH-like_dom_sf"/>
</dbReference>
<feature type="compositionally biased region" description="Basic and acidic residues" evidence="3">
    <location>
        <begin position="1"/>
        <end position="20"/>
    </location>
</feature>
<evidence type="ECO:0000259" key="4">
    <source>
        <dbReference type="PROSITE" id="PS50009"/>
    </source>
</evidence>
<feature type="domain" description="Ras-GEF" evidence="4">
    <location>
        <begin position="1191"/>
        <end position="1432"/>
    </location>
</feature>
<dbReference type="eggNOG" id="KOG3417">
    <property type="taxonomic scope" value="Eukaryota"/>
</dbReference>
<dbReference type="Pfam" id="PF00617">
    <property type="entry name" value="RasGEF"/>
    <property type="match status" value="1"/>
</dbReference>
<keyword evidence="1 2" id="KW-0344">Guanine-nucleotide releasing factor</keyword>
<feature type="compositionally biased region" description="Low complexity" evidence="3">
    <location>
        <begin position="886"/>
        <end position="897"/>
    </location>
</feature>
<feature type="compositionally biased region" description="Polar residues" evidence="3">
    <location>
        <begin position="955"/>
        <end position="971"/>
    </location>
</feature>
<evidence type="ECO:0008006" key="9">
    <source>
        <dbReference type="Google" id="ProtNLM"/>
    </source>
</evidence>
<dbReference type="InterPro" id="IPR001895">
    <property type="entry name" value="RASGEF_cat_dom"/>
</dbReference>
<gene>
    <name evidence="7" type="primary">109581184</name>
</gene>
<dbReference type="PROSITE" id="PS50212">
    <property type="entry name" value="RASGEF_NTER"/>
    <property type="match status" value="1"/>
</dbReference>
<dbReference type="Gene3D" id="1.20.870.10">
    <property type="entry name" value="Son of sevenless (SoS) protein Chain: S domain 1"/>
    <property type="match status" value="1"/>
</dbReference>
<dbReference type="SMART" id="SM00147">
    <property type="entry name" value="RasGEF"/>
    <property type="match status" value="1"/>
</dbReference>
<evidence type="ECO:0000259" key="5">
    <source>
        <dbReference type="PROSITE" id="PS50010"/>
    </source>
</evidence>
<sequence>MVEELKKRFESPPETLDKIPESPVGHPLKLFPGHINGLSSSDLTRMPSKRKNSKNHEEGDVVVTESKNLPNMPNLEKSNNDMREKLEELEKEMALLRQQVKEGRKREKRLQHKVNRYENATKARRAQGSLKKWSSLQPSVPELHQSTVLEDLADAQELIQQFVESERLYKNVLEAIHHFFYQPIKTMAVFKKDVISTQQIQAIFLNSPEILALHRLLYDQLYHLRFLPKDSRVEEFLVILERTAPSFSLYSGFQSEFFMQNLQRELSQWRTKPQISMLLNHLEARTEGKSLADLMRVPAGRLLEYSNLLKPFLEDRIKGTRYVNDAVIKRIQGLHSYITSLQVELLNEKGEWESIAEKHKVFMKMSADGPIPLEMFNPDTKLVKQGPVIVTEKGKEIQKTCFLFTTHIALADKTQNHHIMFPENAMISLVGATLYENVDMGGQIIQADIKSGLEQDMLGFRINFTGEHLVLRVGRPNEKKQWVEHIHKTLEAININESDLDLENIIPDVPKIAAASLEKLFQHLTNPQHEDFIDVFLNTYPSFTTPKDVLTALLNCIDDPKEKTPDPTCAIQTGPNHVFTFNMEDNMDAISCNTSISATSQNYSDSGSDSDSPVDSPDTPRRQIPAPSLSGSVVTPTRENPRPVHEVINRASISTDSDSSPYTSGVPIAVDTKREAENGWQEPDQALVPSSVPTKTLEGTFLPFHRPVSRESGNYGDTEEEDFPPMSLPVGHSFSMSQPEPSIDSMFDDTLQRLRKSEDLTPLDKIVMSPPPPRCLTPQDSYTRITKDLDGAQEIVSSMIFSLQEPSPPREPIKESPQEEDEDEVYDAVEDEDNYQKYTGKVRARHNSVHPTSERLSNASNLSFSEPDLVALSVKPRGREPNKSITTTTTPSRGTGTLERSPGVEDELLCSLPATIARKFADPSPTHLQAPSPRRTGRFSLGFNKKKTGDKQSRGKSASVSNQLHPSSSLYFMSPEPQRKAFTSPAKGLGGLFKKKERGKLNKSLSSNFTDGGGGPVVPETPRKSSKVRRNTSLGPTSRLPPRYSNIDDLISSPIRSRGDRSDDASPSNKRKLSSKNLMLAKKIFRVLMKWIEVHFEDFKEPEVTGLLEEFLQKTIESDTEESQLAIDTLEVLSFYQNTFKHDNNSFGNLLARVTTLDVTILEDIDWERPAKVIVDKELDLCSKTSRESGFLKTISEQITLILFAHYNAILRSELLNCNWKKKDKDRLAPNVCRMIKFTNEMSLWICTEVLRRDTVANRALVIEHFVCIAWHCFKHHDMHSVMTITLALSSSCIKRLSKTWDAVERKSRQRYEKLKDITDLHEKCKKLRERLEEITAAELEKTGDLPSALPYVGACLEQIYCLDIGVKTYNSDGLVNFAKMTKLSSMIDGVLQYQRMPYDFAPRLDIIAYITSVKPFSDNQLYDMSVAKEPSKR</sequence>
<dbReference type="SUPFAM" id="SSF48065">
    <property type="entry name" value="DBL homology domain (DH-domain)"/>
    <property type="match status" value="1"/>
</dbReference>
<evidence type="ECO:0000313" key="8">
    <source>
        <dbReference type="Proteomes" id="UP000007879"/>
    </source>
</evidence>
<dbReference type="InterPro" id="IPR000219">
    <property type="entry name" value="DH_dom"/>
</dbReference>
<proteinExistence type="predicted"/>
<feature type="compositionally biased region" description="Polar residues" evidence="3">
    <location>
        <begin position="849"/>
        <end position="864"/>
    </location>
</feature>
<keyword evidence="8" id="KW-1185">Reference proteome</keyword>
<feature type="compositionally biased region" description="Low complexity" evidence="3">
    <location>
        <begin position="604"/>
        <end position="617"/>
    </location>
</feature>
<feature type="compositionally biased region" description="Acidic residues" evidence="3">
    <location>
        <begin position="818"/>
        <end position="833"/>
    </location>
</feature>
<feature type="domain" description="DH" evidence="5">
    <location>
        <begin position="154"/>
        <end position="400"/>
    </location>
</feature>
<dbReference type="KEGG" id="aqu:109581184"/>
<dbReference type="EnsemblMetazoa" id="Aqu2.1.35170_001">
    <property type="protein sequence ID" value="Aqu2.1.35170_001"/>
    <property type="gene ID" value="Aqu2.1.35170"/>
</dbReference>
<dbReference type="Gene3D" id="2.30.29.30">
    <property type="entry name" value="Pleckstrin-homology domain (PH domain)/Phosphotyrosine-binding domain (PTB)"/>
    <property type="match status" value="1"/>
</dbReference>
<feature type="region of interest" description="Disordered" evidence="3">
    <location>
        <begin position="1"/>
        <end position="80"/>
    </location>
</feature>
<dbReference type="InterPro" id="IPR001849">
    <property type="entry name" value="PH_domain"/>
</dbReference>
<organism evidence="7">
    <name type="scientific">Amphimedon queenslandica</name>
    <name type="common">Sponge</name>
    <dbReference type="NCBI Taxonomy" id="400682"/>
    <lineage>
        <taxon>Eukaryota</taxon>
        <taxon>Metazoa</taxon>
        <taxon>Porifera</taxon>
        <taxon>Demospongiae</taxon>
        <taxon>Heteroscleromorpha</taxon>
        <taxon>Haplosclerida</taxon>
        <taxon>Niphatidae</taxon>
        <taxon>Amphimedon</taxon>
    </lineage>
</organism>
<dbReference type="SMART" id="SM00233">
    <property type="entry name" value="PH"/>
    <property type="match status" value="1"/>
</dbReference>
<feature type="region of interest" description="Disordered" evidence="3">
    <location>
        <begin position="801"/>
        <end position="904"/>
    </location>
</feature>
<dbReference type="SMART" id="SM00325">
    <property type="entry name" value="RhoGEF"/>
    <property type="match status" value="1"/>
</dbReference>
<dbReference type="Gene3D" id="1.20.900.10">
    <property type="entry name" value="Dbl homology (DH) domain"/>
    <property type="match status" value="1"/>
</dbReference>
<dbReference type="Gene3D" id="1.10.840.10">
    <property type="entry name" value="Ras guanine-nucleotide exchange factors catalytic domain"/>
    <property type="match status" value="1"/>
</dbReference>
<dbReference type="PANTHER" id="PTHR23113">
    <property type="entry name" value="GUANINE NUCLEOTIDE EXCHANGE FACTOR"/>
    <property type="match status" value="1"/>
</dbReference>
<dbReference type="InterPro" id="IPR035899">
    <property type="entry name" value="DBL_dom_sf"/>
</dbReference>
<dbReference type="GO" id="GO:0005085">
    <property type="term" value="F:guanyl-nucleotide exchange factor activity"/>
    <property type="evidence" value="ECO:0007669"/>
    <property type="project" value="UniProtKB-KW"/>
</dbReference>
<protein>
    <recommendedName>
        <fullName evidence="9">DH domain-containing protein</fullName>
    </recommendedName>
</protein>
<feature type="domain" description="N-terminal Ras-GEF" evidence="6">
    <location>
        <begin position="508"/>
        <end position="628"/>
    </location>
</feature>
<reference evidence="7" key="2">
    <citation type="submission" date="2017-05" db="UniProtKB">
        <authorList>
            <consortium name="EnsemblMetazoa"/>
        </authorList>
    </citation>
    <scope>IDENTIFICATION</scope>
</reference>
<evidence type="ECO:0000256" key="2">
    <source>
        <dbReference type="PROSITE-ProRule" id="PRU00168"/>
    </source>
</evidence>
<dbReference type="GO" id="GO:0007264">
    <property type="term" value="P:small GTPase-mediated signal transduction"/>
    <property type="evidence" value="ECO:0007669"/>
    <property type="project" value="InterPro"/>
</dbReference>
<evidence type="ECO:0000313" key="7">
    <source>
        <dbReference type="EnsemblMetazoa" id="Aqu2.1.35170_001"/>
    </source>
</evidence>
<dbReference type="PROSITE" id="PS50010">
    <property type="entry name" value="DH_2"/>
    <property type="match status" value="1"/>
</dbReference>
<evidence type="ECO:0000256" key="3">
    <source>
        <dbReference type="SAM" id="MobiDB-lite"/>
    </source>
</evidence>
<dbReference type="InterPro" id="IPR023578">
    <property type="entry name" value="Ras_GEF_dom_sf"/>
</dbReference>
<feature type="region of interest" description="Disordered" evidence="3">
    <location>
        <begin position="599"/>
        <end position="643"/>
    </location>
</feature>
<dbReference type="InterPro" id="IPR000651">
    <property type="entry name" value="Ras-like_Gua-exchang_fac_N"/>
</dbReference>
<dbReference type="STRING" id="400682.A0A1X7V4I8"/>
<accession>A0A1X7V4I8</accession>
<dbReference type="OMA" id="NHEKERY"/>
<dbReference type="SUPFAM" id="SSF48366">
    <property type="entry name" value="Ras GEF"/>
    <property type="match status" value="1"/>
</dbReference>
<evidence type="ECO:0000259" key="6">
    <source>
        <dbReference type="PROSITE" id="PS50212"/>
    </source>
</evidence>
<dbReference type="InterPro" id="IPR036964">
    <property type="entry name" value="RASGEF_cat_dom_sf"/>
</dbReference>
<dbReference type="InParanoid" id="A0A1X7V4I8"/>